<name>A0ABR1NMU1_DIAER</name>
<evidence type="ECO:0000313" key="8">
    <source>
        <dbReference type="EMBL" id="KAK7707699.1"/>
    </source>
</evidence>
<organism evidence="8 9">
    <name type="scientific">Diaporthe eres</name>
    <name type="common">Phomopsis oblonga</name>
    <dbReference type="NCBI Taxonomy" id="83184"/>
    <lineage>
        <taxon>Eukaryota</taxon>
        <taxon>Fungi</taxon>
        <taxon>Dikarya</taxon>
        <taxon>Ascomycota</taxon>
        <taxon>Pezizomycotina</taxon>
        <taxon>Sordariomycetes</taxon>
        <taxon>Sordariomycetidae</taxon>
        <taxon>Diaporthales</taxon>
        <taxon>Diaporthaceae</taxon>
        <taxon>Diaporthe</taxon>
        <taxon>Diaporthe eres species complex</taxon>
    </lineage>
</organism>
<evidence type="ECO:0000256" key="2">
    <source>
        <dbReference type="ARBA" id="ARBA00022692"/>
    </source>
</evidence>
<protein>
    <recommendedName>
        <fullName evidence="7">Rhodopsin domain-containing protein</fullName>
    </recommendedName>
</protein>
<feature type="transmembrane region" description="Helical" evidence="6">
    <location>
        <begin position="20"/>
        <end position="41"/>
    </location>
</feature>
<sequence>MYLSTYCVSYEFSTKMSNAVKANCVLDIVSDIAITIIPFTLLWNVRIDVQKKLAFIGLFSLTLITIAAAMARAIETEVTKKENAIIVSCLSAFPQLFATSTRKIKPKWTPSETYYQRLRSRMQKRQARFTDPLYDMSSVTMPDRDQKNTSYANSYESHQQVLAPEMGQNNAQCIAVTYPSSTMQNQITQQVEYRVEVGNQVGAVQRWPVEYQHINGPYYAGYPTQQQMR</sequence>
<evidence type="ECO:0000259" key="7">
    <source>
        <dbReference type="Pfam" id="PF20684"/>
    </source>
</evidence>
<feature type="transmembrane region" description="Helical" evidence="6">
    <location>
        <begin position="53"/>
        <end position="74"/>
    </location>
</feature>
<gene>
    <name evidence="8" type="ORF">SLS63_013692</name>
</gene>
<evidence type="ECO:0000256" key="5">
    <source>
        <dbReference type="ARBA" id="ARBA00038359"/>
    </source>
</evidence>
<comment type="caution">
    <text evidence="8">The sequence shown here is derived from an EMBL/GenBank/DDBJ whole genome shotgun (WGS) entry which is preliminary data.</text>
</comment>
<dbReference type="PANTHER" id="PTHR33048">
    <property type="entry name" value="PTH11-LIKE INTEGRAL MEMBRANE PROTEIN (AFU_ORTHOLOGUE AFUA_5G11245)"/>
    <property type="match status" value="1"/>
</dbReference>
<comment type="similarity">
    <text evidence="5">Belongs to the SAT4 family.</text>
</comment>
<evidence type="ECO:0000256" key="1">
    <source>
        <dbReference type="ARBA" id="ARBA00004141"/>
    </source>
</evidence>
<dbReference type="Pfam" id="PF20684">
    <property type="entry name" value="Fung_rhodopsin"/>
    <property type="match status" value="1"/>
</dbReference>
<keyword evidence="9" id="KW-1185">Reference proteome</keyword>
<evidence type="ECO:0000256" key="3">
    <source>
        <dbReference type="ARBA" id="ARBA00022989"/>
    </source>
</evidence>
<dbReference type="Proteomes" id="UP001430848">
    <property type="component" value="Unassembled WGS sequence"/>
</dbReference>
<evidence type="ECO:0000313" key="9">
    <source>
        <dbReference type="Proteomes" id="UP001430848"/>
    </source>
</evidence>
<comment type="subcellular location">
    <subcellularLocation>
        <location evidence="1">Membrane</location>
        <topology evidence="1">Multi-pass membrane protein</topology>
    </subcellularLocation>
</comment>
<keyword evidence="3 6" id="KW-1133">Transmembrane helix</keyword>
<proteinExistence type="inferred from homology"/>
<dbReference type="InterPro" id="IPR049326">
    <property type="entry name" value="Rhodopsin_dom_fungi"/>
</dbReference>
<keyword evidence="4 6" id="KW-0472">Membrane</keyword>
<reference evidence="8 9" key="1">
    <citation type="submission" date="2024-02" db="EMBL/GenBank/DDBJ databases">
        <title>De novo assembly and annotation of 12 fungi associated with fruit tree decline syndrome in Ontario, Canada.</title>
        <authorList>
            <person name="Sulman M."/>
            <person name="Ellouze W."/>
            <person name="Ilyukhin E."/>
        </authorList>
    </citation>
    <scope>NUCLEOTIDE SEQUENCE [LARGE SCALE GENOMIC DNA]</scope>
    <source>
        <strain evidence="8 9">M169</strain>
    </source>
</reference>
<dbReference type="InterPro" id="IPR052337">
    <property type="entry name" value="SAT4-like"/>
</dbReference>
<evidence type="ECO:0000256" key="6">
    <source>
        <dbReference type="SAM" id="Phobius"/>
    </source>
</evidence>
<feature type="domain" description="Rhodopsin" evidence="7">
    <location>
        <begin position="16"/>
        <end position="81"/>
    </location>
</feature>
<accession>A0ABR1NMU1</accession>
<evidence type="ECO:0000256" key="4">
    <source>
        <dbReference type="ARBA" id="ARBA00023136"/>
    </source>
</evidence>
<dbReference type="EMBL" id="JAKNSF020000198">
    <property type="protein sequence ID" value="KAK7707699.1"/>
    <property type="molecule type" value="Genomic_DNA"/>
</dbReference>
<keyword evidence="2 6" id="KW-0812">Transmembrane</keyword>
<dbReference type="PANTHER" id="PTHR33048:SF162">
    <property type="entry name" value="SATRATOXIN BIOSYNTHESIS SC1 CLUSTER PROTEIN 4"/>
    <property type="match status" value="1"/>
</dbReference>